<feature type="transmembrane region" description="Helical" evidence="1">
    <location>
        <begin position="20"/>
        <end position="42"/>
    </location>
</feature>
<dbReference type="AlphaFoldDB" id="A0A084EZA2"/>
<organism evidence="2 5">
    <name type="scientific">Glaesserella parasuis</name>
    <name type="common">Haemophilus parasuis</name>
    <dbReference type="NCBI Taxonomy" id="738"/>
    <lineage>
        <taxon>Bacteria</taxon>
        <taxon>Pseudomonadati</taxon>
        <taxon>Pseudomonadota</taxon>
        <taxon>Gammaproteobacteria</taxon>
        <taxon>Pasteurellales</taxon>
        <taxon>Pasteurellaceae</taxon>
        <taxon>Glaesserella</taxon>
    </lineage>
</organism>
<evidence type="ECO:0000313" key="4">
    <source>
        <dbReference type="EMBL" id="WGE10959.1"/>
    </source>
</evidence>
<proteinExistence type="predicted"/>
<evidence type="ECO:0000313" key="5">
    <source>
        <dbReference type="Proteomes" id="UP000509790"/>
    </source>
</evidence>
<dbReference type="Proteomes" id="UP000662736">
    <property type="component" value="Chromosome"/>
</dbReference>
<reference evidence="4" key="3">
    <citation type="submission" date="2023-04" db="EMBL/GenBank/DDBJ databases">
        <title>Molecular characterization of the Integrative and Conjugative elements harboring multidrug-resistance gene from Glaesserella (Haemophilus) parasuis.</title>
        <authorList>
            <person name="Che Y."/>
            <person name="Zhou L."/>
        </authorList>
    </citation>
    <scope>NUCLEOTIDE SEQUENCE</scope>
    <source>
        <strain evidence="4">Z44</strain>
    </source>
</reference>
<evidence type="ECO:0000313" key="2">
    <source>
        <dbReference type="EMBL" id="QKY72752.1"/>
    </source>
</evidence>
<gene>
    <name evidence="2" type="ORF">FLK62_05460</name>
    <name evidence="3" type="ORF">J1G54_07335</name>
    <name evidence="4" type="ORF">QBL01_05130</name>
</gene>
<dbReference type="GeneID" id="66619401"/>
<feature type="transmembrane region" description="Helical" evidence="1">
    <location>
        <begin position="93"/>
        <end position="113"/>
    </location>
</feature>
<dbReference type="OrthoDB" id="9915638at2"/>
<dbReference type="Proteomes" id="UP001222296">
    <property type="component" value="Chromosome"/>
</dbReference>
<keyword evidence="1" id="KW-1133">Transmembrane helix</keyword>
<evidence type="ECO:0000256" key="1">
    <source>
        <dbReference type="SAM" id="Phobius"/>
    </source>
</evidence>
<evidence type="ECO:0008006" key="6">
    <source>
        <dbReference type="Google" id="ProtNLM"/>
    </source>
</evidence>
<dbReference type="EMBL" id="CP121769">
    <property type="protein sequence ID" value="WGE10959.1"/>
    <property type="molecule type" value="Genomic_DNA"/>
</dbReference>
<keyword evidence="1" id="KW-0812">Transmembrane</keyword>
<name>A0A084EZA2_GLAPU</name>
<reference evidence="2 5" key="1">
    <citation type="submission" date="2019-06" db="EMBL/GenBank/DDBJ databases">
        <title>Complete genome sequence of Haemophilus parasuis HPS412.</title>
        <authorList>
            <person name="Yang S."/>
            <person name="Huang C."/>
        </authorList>
    </citation>
    <scope>NUCLEOTIDE SEQUENCE [LARGE SCALE GENOMIC DNA]</scope>
    <source>
        <strain evidence="2 5">HPS412</strain>
    </source>
</reference>
<dbReference type="RefSeq" id="WP_021112583.1">
    <property type="nucleotide sequence ID" value="NZ_CP041334.1"/>
</dbReference>
<evidence type="ECO:0000313" key="3">
    <source>
        <dbReference type="EMBL" id="QSX16199.1"/>
    </source>
</evidence>
<dbReference type="EMBL" id="CP041334">
    <property type="protein sequence ID" value="QKY72752.1"/>
    <property type="molecule type" value="Genomic_DNA"/>
</dbReference>
<protein>
    <recommendedName>
        <fullName evidence="6">Hemophilus-specific protein</fullName>
    </recommendedName>
</protein>
<dbReference type="Proteomes" id="UP000509790">
    <property type="component" value="Chromosome"/>
</dbReference>
<reference evidence="3" key="2">
    <citation type="submission" date="2021-03" db="EMBL/GenBank/DDBJ databases">
        <title>Characterization of a novel Integrative Conjugative Element in Glaesserella parasuis.</title>
        <authorList>
            <person name="Hu G."/>
            <person name="Sun H."/>
        </authorList>
    </citation>
    <scope>NUCLEOTIDE SEQUENCE</scope>
    <source>
        <strain evidence="3">GHP1807</strain>
    </source>
</reference>
<keyword evidence="1" id="KW-0472">Membrane</keyword>
<accession>A0A084EZA2</accession>
<feature type="transmembrane region" description="Helical" evidence="1">
    <location>
        <begin position="62"/>
        <end position="81"/>
    </location>
</feature>
<sequence>MKAQTEDKNINNDTVPHSKFWSLLKFIFVFVFIILTLLAIAHLAVNYGVEFDKITNFIQKTWYIWLAFRIVIYGIIIIFINKLAKISEQYKSLFRPLGVAVAIIELTSLIQLLQG</sequence>
<dbReference type="EMBL" id="CP071491">
    <property type="protein sequence ID" value="QSX16199.1"/>
    <property type="molecule type" value="Genomic_DNA"/>
</dbReference>